<comment type="caution">
    <text evidence="2">The sequence shown here is derived from an EMBL/GenBank/DDBJ whole genome shotgun (WGS) entry which is preliminary data.</text>
</comment>
<evidence type="ECO:0000313" key="2">
    <source>
        <dbReference type="EMBL" id="RYN96770.1"/>
    </source>
</evidence>
<sequence length="457" mass="51741">MSFGFSIGDIILVSQLAYGLYESVSSGRKAASRDLKELEEVLFSLKCALDHLREVCNDVLARPGFRYGGSGFKEKLDVMIDSCASTLQELDQVTEKYRNVESQANKGKTKLRTLGDVKKSIQVNWQRVRWDHEKQSLQQYREKLKSHTDAINLMLTSVTWANTAFADANSKKNHEKTQSLLSDVLRNPAADAGFRAMVQEMHAILLKPSPRTEGTHMRRIENTEVSRESLGIAAYSSHSPLFGESSGPIEERLAPVSLYTTSNSPFRNTDARMTVPSPNIPSSGLEIHSELPDSTTRLNNERRAFGAKEFEAFEQRQPQPKEVAKPSLLINVNSTSQDIQACIPYLFQSTAEGKQQTQELRSEISRWTQEFFRFVNDDKAPLEEKDECLLKLLGALNEAVECSSRSMRQLFYETSDSSGFKTALDQVQTTSKSVRVMKEIEEFEDAKEEWEKQERVR</sequence>
<dbReference type="PANTHER" id="PTHR38886">
    <property type="entry name" value="SESA DOMAIN-CONTAINING PROTEIN"/>
    <property type="match status" value="1"/>
</dbReference>
<evidence type="ECO:0000313" key="3">
    <source>
        <dbReference type="Proteomes" id="UP000293195"/>
    </source>
</evidence>
<keyword evidence="1" id="KW-0175">Coiled coil</keyword>
<keyword evidence="3" id="KW-1185">Reference proteome</keyword>
<accession>A0ABY0G6Z2</accession>
<dbReference type="PANTHER" id="PTHR38886:SF1">
    <property type="entry name" value="NACHT-NTPASE AND P-LOOP NTPASES N-TERMINAL DOMAIN-CONTAINING PROTEIN"/>
    <property type="match status" value="1"/>
</dbReference>
<dbReference type="Proteomes" id="UP000293195">
    <property type="component" value="Unassembled WGS sequence"/>
</dbReference>
<reference evidence="3" key="1">
    <citation type="journal article" date="2019" name="bioRxiv">
        <title>Genomics, evolutionary history and diagnostics of the Alternaria alternata species group including apple and Asian pear pathotypes.</title>
        <authorList>
            <person name="Armitage A.D."/>
            <person name="Cockerton H.M."/>
            <person name="Sreenivasaprasad S."/>
            <person name="Woodhall J.W."/>
            <person name="Lane C.R."/>
            <person name="Harrison R.J."/>
            <person name="Clarkson J.P."/>
        </authorList>
    </citation>
    <scope>NUCLEOTIDE SEQUENCE [LARGE SCALE GENOMIC DNA]</scope>
    <source>
        <strain evidence="3">FERA 635</strain>
    </source>
</reference>
<gene>
    <name evidence="2" type="ORF">AA0119_g8066</name>
</gene>
<name>A0ABY0G6Z2_9PLEO</name>
<feature type="coiled-coil region" evidence="1">
    <location>
        <begin position="83"/>
        <end position="110"/>
    </location>
</feature>
<evidence type="ECO:0008006" key="4">
    <source>
        <dbReference type="Google" id="ProtNLM"/>
    </source>
</evidence>
<organism evidence="2 3">
    <name type="scientific">Alternaria tenuissima</name>
    <dbReference type="NCBI Taxonomy" id="119927"/>
    <lineage>
        <taxon>Eukaryota</taxon>
        <taxon>Fungi</taxon>
        <taxon>Dikarya</taxon>
        <taxon>Ascomycota</taxon>
        <taxon>Pezizomycotina</taxon>
        <taxon>Dothideomycetes</taxon>
        <taxon>Pleosporomycetidae</taxon>
        <taxon>Pleosporales</taxon>
        <taxon>Pleosporineae</taxon>
        <taxon>Pleosporaceae</taxon>
        <taxon>Alternaria</taxon>
        <taxon>Alternaria sect. Alternaria</taxon>
        <taxon>Alternaria alternata complex</taxon>
    </lineage>
</organism>
<evidence type="ECO:0000256" key="1">
    <source>
        <dbReference type="SAM" id="Coils"/>
    </source>
</evidence>
<protein>
    <recommendedName>
        <fullName evidence="4">Fungal N-terminal domain-containing protein</fullName>
    </recommendedName>
</protein>
<dbReference type="EMBL" id="PDXF01000035">
    <property type="protein sequence ID" value="RYN96770.1"/>
    <property type="molecule type" value="Genomic_DNA"/>
</dbReference>
<proteinExistence type="predicted"/>